<organism evidence="5 6">
    <name type="scientific">Candidatus Iainarchaeum sp</name>
    <dbReference type="NCBI Taxonomy" id="3101447"/>
    <lineage>
        <taxon>Archaea</taxon>
        <taxon>Candidatus Iainarchaeota</taxon>
        <taxon>Candidatus Iainarchaeia</taxon>
        <taxon>Candidatus Iainarchaeales</taxon>
        <taxon>Candidatus Iainarchaeaceae</taxon>
        <taxon>Candidatus Iainarchaeum</taxon>
    </lineage>
</organism>
<evidence type="ECO:0000259" key="4">
    <source>
        <dbReference type="PROSITE" id="PS51379"/>
    </source>
</evidence>
<proteinExistence type="inferred from homology"/>
<keyword evidence="5" id="KW-0548">Nucleotidyltransferase</keyword>
<feature type="domain" description="4Fe-4S ferredoxin-type" evidence="4">
    <location>
        <begin position="151"/>
        <end position="181"/>
    </location>
</feature>
<dbReference type="GO" id="GO:0003677">
    <property type="term" value="F:DNA binding"/>
    <property type="evidence" value="ECO:0007669"/>
    <property type="project" value="InterPro"/>
</dbReference>
<accession>A0A939C554</accession>
<dbReference type="AlphaFoldDB" id="A0A939C554"/>
<dbReference type="Gene3D" id="2.170.120.12">
    <property type="entry name" value="DNA-directed RNA polymerase, insert domain"/>
    <property type="match status" value="1"/>
</dbReference>
<protein>
    <submittedName>
        <fullName evidence="5">DNA-directed RNA polymerase subunit D</fullName>
        <ecNumber evidence="5">2.7.7.6</ecNumber>
    </submittedName>
</protein>
<evidence type="ECO:0000256" key="1">
    <source>
        <dbReference type="ARBA" id="ARBA00022478"/>
    </source>
</evidence>
<dbReference type="Proteomes" id="UP000809243">
    <property type="component" value="Unassembled WGS sequence"/>
</dbReference>
<evidence type="ECO:0000256" key="3">
    <source>
        <dbReference type="ARBA" id="ARBA00025804"/>
    </source>
</evidence>
<dbReference type="InterPro" id="IPR017896">
    <property type="entry name" value="4Fe4S_Fe-S-bd"/>
</dbReference>
<dbReference type="NCBIfam" id="NF001988">
    <property type="entry name" value="PRK00783.1"/>
    <property type="match status" value="1"/>
</dbReference>
<keyword evidence="1 5" id="KW-0240">DNA-directed RNA polymerase</keyword>
<comment type="similarity">
    <text evidence="3">Belongs to the archaeal Rpo3/eukaryotic RPB3 RNA polymerase subunit family.</text>
</comment>
<dbReference type="GO" id="GO:0016491">
    <property type="term" value="F:oxidoreductase activity"/>
    <property type="evidence" value="ECO:0007669"/>
    <property type="project" value="UniProtKB-ARBA"/>
</dbReference>
<dbReference type="SUPFAM" id="SSF56553">
    <property type="entry name" value="Insert subdomain of RNA polymerase alpha subunit"/>
    <property type="match status" value="1"/>
</dbReference>
<keyword evidence="2" id="KW-0804">Transcription</keyword>
<dbReference type="PROSITE" id="PS51379">
    <property type="entry name" value="4FE4S_FER_2"/>
    <property type="match status" value="2"/>
</dbReference>
<dbReference type="Gene3D" id="3.30.70.3110">
    <property type="match status" value="1"/>
</dbReference>
<evidence type="ECO:0000256" key="2">
    <source>
        <dbReference type="ARBA" id="ARBA00023163"/>
    </source>
</evidence>
<feature type="non-terminal residue" evidence="5">
    <location>
        <position position="1"/>
    </location>
</feature>
<dbReference type="PANTHER" id="PTHR11800:SF2">
    <property type="entry name" value="DNA-DIRECTED RNA POLYMERASE II SUBUNIT RPB3"/>
    <property type="match status" value="1"/>
</dbReference>
<reference evidence="5" key="1">
    <citation type="submission" date="2021-01" db="EMBL/GenBank/DDBJ databases">
        <title>Active Sulfur Cycling in an Early Earth Analoge.</title>
        <authorList>
            <person name="Hahn C.R."/>
            <person name="Youssef N.H."/>
            <person name="Elshahed M."/>
        </authorList>
    </citation>
    <scope>NUCLEOTIDE SEQUENCE</scope>
    <source>
        <strain evidence="5">Zod_Metabat.1151</strain>
    </source>
</reference>
<dbReference type="InterPro" id="IPR017900">
    <property type="entry name" value="4Fe4S_Fe_S_CS"/>
</dbReference>
<comment type="caution">
    <text evidence="5">The sequence shown here is derived from an EMBL/GenBank/DDBJ whole genome shotgun (WGS) entry which is preliminary data.</text>
</comment>
<dbReference type="EMBL" id="JAFGDB010000093">
    <property type="protein sequence ID" value="MBN2067861.1"/>
    <property type="molecule type" value="Genomic_DNA"/>
</dbReference>
<dbReference type="InterPro" id="IPR011262">
    <property type="entry name" value="DNA-dir_RNA_pol_insert"/>
</dbReference>
<evidence type="ECO:0000313" key="5">
    <source>
        <dbReference type="EMBL" id="MBN2067861.1"/>
    </source>
</evidence>
<dbReference type="Gene3D" id="3.30.1360.10">
    <property type="entry name" value="RNA polymerase, RBP11-like subunit"/>
    <property type="match status" value="1"/>
</dbReference>
<dbReference type="InterPro" id="IPR001514">
    <property type="entry name" value="DNA-dir_RNA_pol_30-40kDasu_CS"/>
</dbReference>
<dbReference type="InterPro" id="IPR036643">
    <property type="entry name" value="RNApol_insert_sf"/>
</dbReference>
<dbReference type="PROSITE" id="PS00446">
    <property type="entry name" value="RNA_POL_D_30KD"/>
    <property type="match status" value="1"/>
</dbReference>
<dbReference type="GO" id="GO:0006351">
    <property type="term" value="P:DNA-templated transcription"/>
    <property type="evidence" value="ECO:0007669"/>
    <property type="project" value="InterPro"/>
</dbReference>
<keyword evidence="5" id="KW-0808">Transferase</keyword>
<dbReference type="EC" id="2.7.7.6" evidence="5"/>
<feature type="domain" description="4Fe-4S ferredoxin-type" evidence="4">
    <location>
        <begin position="182"/>
        <end position="211"/>
    </location>
</feature>
<dbReference type="PANTHER" id="PTHR11800">
    <property type="entry name" value="DNA-DIRECTED RNA POLYMERASE"/>
    <property type="match status" value="1"/>
</dbReference>
<dbReference type="InterPro" id="IPR022842">
    <property type="entry name" value="RNAP_Rpo3/Rpb3/RPAC1"/>
</dbReference>
<dbReference type="InterPro" id="IPR050518">
    <property type="entry name" value="Rpo3/RPB3_RNA_Pol_subunit"/>
</dbReference>
<dbReference type="InterPro" id="IPR036603">
    <property type="entry name" value="RBP11-like"/>
</dbReference>
<dbReference type="GO" id="GO:0003899">
    <property type="term" value="F:DNA-directed RNA polymerase activity"/>
    <property type="evidence" value="ECO:0007669"/>
    <property type="project" value="UniProtKB-EC"/>
</dbReference>
<name>A0A939C554_9ARCH</name>
<gene>
    <name evidence="5" type="ORF">JW744_05320</name>
</gene>
<dbReference type="SUPFAM" id="SSF55257">
    <property type="entry name" value="RBP11-like subunits of RNA polymerase"/>
    <property type="match status" value="1"/>
</dbReference>
<evidence type="ECO:0000313" key="6">
    <source>
        <dbReference type="Proteomes" id="UP000809243"/>
    </source>
</evidence>
<dbReference type="PROSITE" id="PS00198">
    <property type="entry name" value="4FE4S_FER_1"/>
    <property type="match status" value="1"/>
</dbReference>
<dbReference type="HAMAP" id="MF_00320">
    <property type="entry name" value="RNApol_arch_Rpo3"/>
    <property type="match status" value="1"/>
</dbReference>
<dbReference type="Pfam" id="PF13187">
    <property type="entry name" value="Fer4_9"/>
    <property type="match status" value="1"/>
</dbReference>
<dbReference type="Pfam" id="PF01000">
    <property type="entry name" value="RNA_pol_A_bac"/>
    <property type="match status" value="1"/>
</dbReference>
<dbReference type="SMART" id="SM00662">
    <property type="entry name" value="RPOLD"/>
    <property type="match status" value="1"/>
</dbReference>
<dbReference type="GO" id="GO:0000428">
    <property type="term" value="C:DNA-directed RNA polymerase complex"/>
    <property type="evidence" value="ECO:0007669"/>
    <property type="project" value="UniProtKB-KW"/>
</dbReference>
<sequence>KMAIKIKKIDEKNKVSRYLVKGTTPALLNAIRRSVMLHVPCLAIDEVKIYENNSVMFDEFLAHRLGMLPLQTDSKGYKTGEKVKLVLEKEGSCMVYSKDIKSTDPKIEVIDKKIPIVKLGKDQKLKAEMQAVMQAGKEHSKWQPAIVAYQELPVVYSEKECNQCGQCIEACPKSVLEIQGKKVVLKDAMECILCGACRDACERDALTVDAEKGSYILHIEPIAGMSENDIIGNAVQELQEKAKDFGKLLSKVKGG</sequence>
<dbReference type="GO" id="GO:0046983">
    <property type="term" value="F:protein dimerization activity"/>
    <property type="evidence" value="ECO:0007669"/>
    <property type="project" value="InterPro"/>
</dbReference>
<dbReference type="InterPro" id="IPR011263">
    <property type="entry name" value="DNA-dir_RNA_pol_RpoA/D/Rpb3"/>
</dbReference>